<dbReference type="GO" id="GO:0047244">
    <property type="term" value="F:N-acetylglucosaminyldiphosphoundecaprenol N-acetyl-beta-D-mannosaminyltransferase activity"/>
    <property type="evidence" value="ECO:0007669"/>
    <property type="project" value="UniProtKB-UniRule"/>
</dbReference>
<comment type="caution">
    <text evidence="6">The sequence shown here is derived from an EMBL/GenBank/DDBJ whole genome shotgun (WGS) entry which is preliminary data.</text>
</comment>
<proteinExistence type="inferred from homology"/>
<comment type="similarity">
    <text evidence="5">Belongs to the glycosyltransferase 26 family. TagA/TarA subfamily.</text>
</comment>
<dbReference type="EMBL" id="BFAV01000159">
    <property type="protein sequence ID" value="GBF35368.1"/>
    <property type="molecule type" value="Genomic_DNA"/>
</dbReference>
<dbReference type="EC" id="2.4.1.187" evidence="5"/>
<dbReference type="GO" id="GO:0071555">
    <property type="term" value="P:cell wall organization"/>
    <property type="evidence" value="ECO:0007669"/>
    <property type="project" value="UniProtKB-KW"/>
</dbReference>
<protein>
    <recommendedName>
        <fullName evidence="5">N-acetylglucosaminyldiphosphoundecaprenol N-acetyl-beta-D-mannosaminyltransferase</fullName>
        <ecNumber evidence="5">2.4.1.187</ecNumber>
    </recommendedName>
    <alternativeName>
        <fullName evidence="5">N-acetylmannosaminyltransferase</fullName>
    </alternativeName>
    <alternativeName>
        <fullName evidence="5">UDP-N-acetylmannosamine transferase</fullName>
    </alternativeName>
    <alternativeName>
        <fullName evidence="5">UDP-N-acetylmannosamine:N-acetylglucosaminyl pyrophosphorylundecaprenol N-acetylmannosaminyltransferase</fullName>
    </alternativeName>
</protein>
<reference evidence="7" key="1">
    <citation type="submission" date="2018-02" db="EMBL/GenBank/DDBJ databases">
        <title>Genome sequence of Desulfocucumis palustris strain NAW-5.</title>
        <authorList>
            <person name="Watanabe M."/>
            <person name="Kojima H."/>
            <person name="Fukui M."/>
        </authorList>
    </citation>
    <scope>NUCLEOTIDE SEQUENCE [LARGE SCALE GENOMIC DNA]</scope>
    <source>
        <strain evidence="7">NAW-5</strain>
    </source>
</reference>
<dbReference type="NCBIfam" id="TIGR00696">
    <property type="entry name" value="wecG_tagA_cpsF"/>
    <property type="match status" value="1"/>
</dbReference>
<keyword evidence="3 5" id="KW-0777">Teichoic acid biosynthesis</keyword>
<dbReference type="Pfam" id="PF03808">
    <property type="entry name" value="Glyco_tran_WecG"/>
    <property type="match status" value="1"/>
</dbReference>
<evidence type="ECO:0000313" key="7">
    <source>
        <dbReference type="Proteomes" id="UP000239549"/>
    </source>
</evidence>
<evidence type="ECO:0000313" key="6">
    <source>
        <dbReference type="EMBL" id="GBF35368.1"/>
    </source>
</evidence>
<comment type="function">
    <text evidence="5">Catalyzes the conversion of GlcNAc-PP-undecaprenol into ManNAc-GlcNAc-PP-undecaprenol, the first committed lipid intermediate in the de novo synthesis of teichoic acid.</text>
</comment>
<evidence type="ECO:0000256" key="1">
    <source>
        <dbReference type="ARBA" id="ARBA00022676"/>
    </source>
</evidence>
<evidence type="ECO:0000256" key="5">
    <source>
        <dbReference type="HAMAP-Rule" id="MF_02070"/>
    </source>
</evidence>
<dbReference type="UniPathway" id="UPA00632"/>
<sequence length="240" mass="26694">MKIKLLGAGIDGLSLEQCVDRIGEFIASGAPRLIITLNPEMLYQAQREPELLRLIGRADLVTPDGVGIVWACRVMGEPVSERVTGIDLMQKLLERAGEKGWRVFFLGSAPGVAEDAARNAQKNYPGINVVGTHHGYFKPGDEPNIIKIIKSAGPDLLFVALGAPRQEQWIDKYREILGVPVAVGVGGSLDVLAGRVTRAPLWMRKIHLEWLGRLVRQPSRWRRMMILPKFAFMVLRKAKR</sequence>
<keyword evidence="4 5" id="KW-0961">Cell wall biogenesis/degradation</keyword>
<dbReference type="Proteomes" id="UP000239549">
    <property type="component" value="Unassembled WGS sequence"/>
</dbReference>
<comment type="pathway">
    <text evidence="5">Cell wall biogenesis; teichoic acid biosynthesis.</text>
</comment>
<dbReference type="HAMAP" id="MF_02070">
    <property type="entry name" value="TagA_TarA"/>
    <property type="match status" value="1"/>
</dbReference>
<dbReference type="OrthoDB" id="9771846at2"/>
<gene>
    <name evidence="6" type="ORF">DCCM_4491</name>
</gene>
<accession>A0A2L2XGK7</accession>
<dbReference type="AlphaFoldDB" id="A0A2L2XGK7"/>
<dbReference type="RefSeq" id="WP_104373442.1">
    <property type="nucleotide sequence ID" value="NZ_BFAV01000159.1"/>
</dbReference>
<dbReference type="InterPro" id="IPR004629">
    <property type="entry name" value="WecG_TagA_CpsF"/>
</dbReference>
<evidence type="ECO:0000256" key="4">
    <source>
        <dbReference type="ARBA" id="ARBA00023316"/>
    </source>
</evidence>
<keyword evidence="1 5" id="KW-0328">Glycosyltransferase</keyword>
<dbReference type="PANTHER" id="PTHR34136:SF1">
    <property type="entry name" value="UDP-N-ACETYL-D-MANNOSAMINURONIC ACID TRANSFERASE"/>
    <property type="match status" value="1"/>
</dbReference>
<keyword evidence="7" id="KW-1185">Reference proteome</keyword>
<evidence type="ECO:0000256" key="3">
    <source>
        <dbReference type="ARBA" id="ARBA00022944"/>
    </source>
</evidence>
<evidence type="ECO:0000256" key="2">
    <source>
        <dbReference type="ARBA" id="ARBA00022679"/>
    </source>
</evidence>
<name>A0A2L2XGK7_9FIRM</name>
<organism evidence="6 7">
    <name type="scientific">Desulfocucumis palustris</name>
    <dbReference type="NCBI Taxonomy" id="1898651"/>
    <lineage>
        <taxon>Bacteria</taxon>
        <taxon>Bacillati</taxon>
        <taxon>Bacillota</taxon>
        <taxon>Clostridia</taxon>
        <taxon>Eubacteriales</taxon>
        <taxon>Desulfocucumaceae</taxon>
        <taxon>Desulfocucumis</taxon>
    </lineage>
</organism>
<dbReference type="GO" id="GO:0019350">
    <property type="term" value="P:teichoic acid biosynthetic process"/>
    <property type="evidence" value="ECO:0007669"/>
    <property type="project" value="UniProtKB-UniRule"/>
</dbReference>
<keyword evidence="2 5" id="KW-0808">Transferase</keyword>
<dbReference type="InterPro" id="IPR034714">
    <property type="entry name" value="TagA_TarA"/>
</dbReference>
<dbReference type="CDD" id="cd06533">
    <property type="entry name" value="Glyco_transf_WecG_TagA"/>
    <property type="match status" value="1"/>
</dbReference>
<dbReference type="PANTHER" id="PTHR34136">
    <property type="match status" value="1"/>
</dbReference>
<comment type="catalytic activity">
    <reaction evidence="5">
        <text>UDP-N-acetyl-alpha-D-mannosamine + N-acetyl-alpha-D-glucosaminyl-di-trans,octa-cis-undecaprenyl diphosphate = N-acetyl-beta-D-mannosaminyl-(1-&gt;4)-N-acetyl-alpha-D-glucosaminyl di-trans,octa-cis-undecaprenyl diphosphate + UDP + H(+)</text>
        <dbReference type="Rhea" id="RHEA:16053"/>
        <dbReference type="ChEBI" id="CHEBI:15378"/>
        <dbReference type="ChEBI" id="CHEBI:58223"/>
        <dbReference type="ChEBI" id="CHEBI:62959"/>
        <dbReference type="ChEBI" id="CHEBI:68623"/>
        <dbReference type="ChEBI" id="CHEBI:132210"/>
        <dbReference type="EC" id="2.4.1.187"/>
    </reaction>
</comment>